<proteinExistence type="inferred from homology"/>
<evidence type="ECO:0000313" key="11">
    <source>
        <dbReference type="Proteomes" id="UP000275408"/>
    </source>
</evidence>
<dbReference type="Pfam" id="PF14875">
    <property type="entry name" value="PIP49_N"/>
    <property type="match status" value="1"/>
</dbReference>
<keyword evidence="3" id="KW-0812">Transmembrane</keyword>
<gene>
    <name evidence="10" type="ORF">pdam_00003111</name>
</gene>
<name>A0A3M6T9K3_POCDA</name>
<evidence type="ECO:0000313" key="10">
    <source>
        <dbReference type="EMBL" id="RMX38070.1"/>
    </source>
</evidence>
<evidence type="ECO:0000256" key="8">
    <source>
        <dbReference type="ARBA" id="ARBA00023157"/>
    </source>
</evidence>
<evidence type="ECO:0000259" key="9">
    <source>
        <dbReference type="SMART" id="SM01299"/>
    </source>
</evidence>
<dbReference type="PANTHER" id="PTHR21093">
    <property type="entry name" value="DIVERGENT PROTEIN KINASE DOMAIN 1C-RELATED"/>
    <property type="match status" value="1"/>
</dbReference>
<sequence length="456" mass="51957">MKQHRICVFGLMLTQKVGESEQHDFSLHLTVTIRSVDHGEMEADAAAFGCFPCQAYEAGEISGPLCPDLCEQKNIQFGNCLTEAMEDKVYEGQWHGRDVIFKANLRWYTDFNTFQEQTDEDVVLSFQDNVSFLVETLFGDCPQCNRLVSLFLSLGDSDNDGIVTAPEVRSLVPLLRQQEPFMLIALNNSKQTADFHGYCGGLYATEKLPLIVSDVLGTQWNFDDLNIVPDTFEPFQEMVKKLIGKIFDAASSIPYFSKIVVNIPTITWNGILDAFFDLRMPNRKKQFEYFHSLLDSVMDLSSNPYGMLQSCDMHLGNFGIANNSVVKVIDFDAVFPVHYLRHVLEQKECVSNADCWFGTEDDCQSSCDTATKKCTSRMQKQDLIHICETHIPFVLKRPCNQEFSKNNSICSKKVIRKFELFCKRLRVVDSLDQLRNDVLAVKKELTYLEKDLSNMC</sequence>
<dbReference type="Pfam" id="PF12260">
    <property type="entry name" value="PIP49_C"/>
    <property type="match status" value="1"/>
</dbReference>
<dbReference type="GO" id="GO:0005789">
    <property type="term" value="C:endoplasmic reticulum membrane"/>
    <property type="evidence" value="ECO:0007669"/>
    <property type="project" value="UniProtKB-SubCell"/>
</dbReference>
<comment type="similarity">
    <text evidence="2">Belongs to the DIPK family.</text>
</comment>
<dbReference type="InterPro" id="IPR018247">
    <property type="entry name" value="EF_Hand_1_Ca_BS"/>
</dbReference>
<comment type="caution">
    <text evidence="10">The sequence shown here is derived from an EMBL/GenBank/DDBJ whole genome shotgun (WGS) entry which is preliminary data.</text>
</comment>
<dbReference type="PANTHER" id="PTHR21093:SF13">
    <property type="entry name" value="EF-HAND DOMAIN-CONTAINING PROTEIN"/>
    <property type="match status" value="1"/>
</dbReference>
<reference evidence="10 11" key="1">
    <citation type="journal article" date="2018" name="Sci. Rep.">
        <title>Comparative analysis of the Pocillopora damicornis genome highlights role of immune system in coral evolution.</title>
        <authorList>
            <person name="Cunning R."/>
            <person name="Bay R.A."/>
            <person name="Gillette P."/>
            <person name="Baker A.C."/>
            <person name="Traylor-Knowles N."/>
        </authorList>
    </citation>
    <scope>NUCLEOTIDE SEQUENCE [LARGE SCALE GENOMIC DNA]</scope>
    <source>
        <strain evidence="10">RSMAS</strain>
        <tissue evidence="10">Whole animal</tissue>
    </source>
</reference>
<keyword evidence="4" id="KW-0256">Endoplasmic reticulum</keyword>
<evidence type="ECO:0000256" key="2">
    <source>
        <dbReference type="ARBA" id="ARBA00006338"/>
    </source>
</evidence>
<comment type="subcellular location">
    <subcellularLocation>
        <location evidence="1">Endoplasmic reticulum membrane</location>
        <topology evidence="1">Single-pass type II membrane protein</topology>
    </subcellularLocation>
</comment>
<feature type="domain" description="FAM69 N-terminal" evidence="9">
    <location>
        <begin position="25"/>
        <end position="154"/>
    </location>
</feature>
<organism evidence="10 11">
    <name type="scientific">Pocillopora damicornis</name>
    <name type="common">Cauliflower coral</name>
    <name type="synonym">Millepora damicornis</name>
    <dbReference type="NCBI Taxonomy" id="46731"/>
    <lineage>
        <taxon>Eukaryota</taxon>
        <taxon>Metazoa</taxon>
        <taxon>Cnidaria</taxon>
        <taxon>Anthozoa</taxon>
        <taxon>Hexacorallia</taxon>
        <taxon>Scleractinia</taxon>
        <taxon>Astrocoeniina</taxon>
        <taxon>Pocilloporidae</taxon>
        <taxon>Pocillopora</taxon>
    </lineage>
</organism>
<dbReference type="OrthoDB" id="8860232at2759"/>
<dbReference type="PROSITE" id="PS00018">
    <property type="entry name" value="EF_HAND_1"/>
    <property type="match status" value="1"/>
</dbReference>
<accession>A0A3M6T9K3</accession>
<evidence type="ECO:0000256" key="1">
    <source>
        <dbReference type="ARBA" id="ARBA00004648"/>
    </source>
</evidence>
<dbReference type="InterPro" id="IPR029244">
    <property type="entry name" value="FAM69_N"/>
</dbReference>
<dbReference type="AlphaFoldDB" id="A0A3M6T9K3"/>
<dbReference type="SMART" id="SM01299">
    <property type="entry name" value="PIP49_N"/>
    <property type="match status" value="1"/>
</dbReference>
<dbReference type="InterPro" id="IPR022049">
    <property type="entry name" value="FAM69_kinase_dom"/>
</dbReference>
<evidence type="ECO:0000256" key="5">
    <source>
        <dbReference type="ARBA" id="ARBA00022968"/>
    </source>
</evidence>
<keyword evidence="11" id="KW-1185">Reference proteome</keyword>
<keyword evidence="5" id="KW-0735">Signal-anchor</keyword>
<evidence type="ECO:0000256" key="3">
    <source>
        <dbReference type="ARBA" id="ARBA00022692"/>
    </source>
</evidence>
<dbReference type="EMBL" id="RCHS01004051">
    <property type="protein sequence ID" value="RMX38070.1"/>
    <property type="molecule type" value="Genomic_DNA"/>
</dbReference>
<evidence type="ECO:0000256" key="6">
    <source>
        <dbReference type="ARBA" id="ARBA00022989"/>
    </source>
</evidence>
<keyword evidence="7" id="KW-0472">Membrane</keyword>
<keyword evidence="6" id="KW-1133">Transmembrane helix</keyword>
<keyword evidence="8" id="KW-1015">Disulfide bond</keyword>
<protein>
    <recommendedName>
        <fullName evidence="9">FAM69 N-terminal domain-containing protein</fullName>
    </recommendedName>
</protein>
<evidence type="ECO:0000256" key="4">
    <source>
        <dbReference type="ARBA" id="ARBA00022824"/>
    </source>
</evidence>
<dbReference type="Proteomes" id="UP000275408">
    <property type="component" value="Unassembled WGS sequence"/>
</dbReference>
<evidence type="ECO:0000256" key="7">
    <source>
        <dbReference type="ARBA" id="ARBA00023136"/>
    </source>
</evidence>